<feature type="transmembrane region" description="Helical" evidence="9">
    <location>
        <begin position="365"/>
        <end position="384"/>
    </location>
</feature>
<keyword evidence="12" id="KW-1185">Reference proteome</keyword>
<evidence type="ECO:0000256" key="2">
    <source>
        <dbReference type="ARBA" id="ARBA00022448"/>
    </source>
</evidence>
<evidence type="ECO:0000256" key="3">
    <source>
        <dbReference type="ARBA" id="ARBA00022475"/>
    </source>
</evidence>
<dbReference type="InterPro" id="IPR020846">
    <property type="entry name" value="MFS_dom"/>
</dbReference>
<dbReference type="SUPFAM" id="SSF103473">
    <property type="entry name" value="MFS general substrate transporter"/>
    <property type="match status" value="1"/>
</dbReference>
<dbReference type="PANTHER" id="PTHR43124">
    <property type="entry name" value="PURINE EFFLUX PUMP PBUE"/>
    <property type="match status" value="1"/>
</dbReference>
<protein>
    <recommendedName>
        <fullName evidence="9">Probable sugar efflux transporter</fullName>
    </recommendedName>
</protein>
<name>A0A4R3YS73_9GAMM</name>
<accession>A0A4R3YS73</accession>
<reference evidence="11 12" key="1">
    <citation type="submission" date="2019-03" db="EMBL/GenBank/DDBJ databases">
        <title>Genomic Encyclopedia of Type Strains, Phase IV (KMG-IV): sequencing the most valuable type-strain genomes for metagenomic binning, comparative biology and taxonomic classification.</title>
        <authorList>
            <person name="Goeker M."/>
        </authorList>
    </citation>
    <scope>NUCLEOTIDE SEQUENCE [LARGE SCALE GENOMIC DNA]</scope>
    <source>
        <strain evidence="11 12">DSM 19580</strain>
    </source>
</reference>
<dbReference type="AlphaFoldDB" id="A0A4R3YS73"/>
<dbReference type="InterPro" id="IPR023495">
    <property type="entry name" value="Sugar_effux_transptr_put"/>
</dbReference>
<comment type="caution">
    <text evidence="11">The sequence shown here is derived from an EMBL/GenBank/DDBJ whole genome shotgun (WGS) entry which is preliminary data.</text>
</comment>
<evidence type="ECO:0000256" key="1">
    <source>
        <dbReference type="ARBA" id="ARBA00004651"/>
    </source>
</evidence>
<keyword evidence="3 9" id="KW-1003">Cell membrane</keyword>
<evidence type="ECO:0000259" key="10">
    <source>
        <dbReference type="PROSITE" id="PS50850"/>
    </source>
</evidence>
<feature type="transmembrane region" description="Helical" evidence="9">
    <location>
        <begin position="277"/>
        <end position="296"/>
    </location>
</feature>
<keyword evidence="6 9" id="KW-0812">Transmembrane</keyword>
<comment type="similarity">
    <text evidence="9">Belongs to the major facilitator superfamily. SotB (TC 2.A.1.2) family.</text>
</comment>
<dbReference type="Proteomes" id="UP000295719">
    <property type="component" value="Unassembled WGS sequence"/>
</dbReference>
<dbReference type="PANTHER" id="PTHR43124:SF4">
    <property type="entry name" value="SUGAR EFFLUX TRANSPORTER"/>
    <property type="match status" value="1"/>
</dbReference>
<dbReference type="EMBL" id="SMCR01000006">
    <property type="protein sequence ID" value="TCV95222.1"/>
    <property type="molecule type" value="Genomic_DNA"/>
</dbReference>
<evidence type="ECO:0000256" key="7">
    <source>
        <dbReference type="ARBA" id="ARBA00022989"/>
    </source>
</evidence>
<dbReference type="Pfam" id="PF07690">
    <property type="entry name" value="MFS_1"/>
    <property type="match status" value="1"/>
</dbReference>
<keyword evidence="2 9" id="KW-0813">Transport</keyword>
<dbReference type="InterPro" id="IPR036259">
    <property type="entry name" value="MFS_trans_sf"/>
</dbReference>
<feature type="transmembrane region" description="Helical" evidence="9">
    <location>
        <begin position="139"/>
        <end position="157"/>
    </location>
</feature>
<proteinExistence type="inferred from homology"/>
<evidence type="ECO:0000256" key="5">
    <source>
        <dbReference type="ARBA" id="ARBA00022597"/>
    </source>
</evidence>
<feature type="domain" description="Major facilitator superfamily (MFS) profile" evidence="10">
    <location>
        <begin position="14"/>
        <end position="388"/>
    </location>
</feature>
<keyword evidence="7 9" id="KW-1133">Transmembrane helix</keyword>
<dbReference type="NCBIfam" id="NF002921">
    <property type="entry name" value="PRK03545.1"/>
    <property type="match status" value="1"/>
</dbReference>
<dbReference type="InterPro" id="IPR011701">
    <property type="entry name" value="MFS"/>
</dbReference>
<keyword evidence="8 9" id="KW-0472">Membrane</keyword>
<feature type="transmembrane region" description="Helical" evidence="9">
    <location>
        <begin position="302"/>
        <end position="321"/>
    </location>
</feature>
<evidence type="ECO:0000256" key="9">
    <source>
        <dbReference type="HAMAP-Rule" id="MF_00517"/>
    </source>
</evidence>
<gene>
    <name evidence="9" type="primary">sotB</name>
    <name evidence="11" type="ORF">EDC52_106153</name>
</gene>
<comment type="caution">
    <text evidence="9">Lacks conserved residue(s) required for the propagation of feature annotation.</text>
</comment>
<dbReference type="RefSeq" id="WP_131865907.1">
    <property type="nucleotide sequence ID" value="NZ_SMCR01000006.1"/>
</dbReference>
<evidence type="ECO:0000313" key="11">
    <source>
        <dbReference type="EMBL" id="TCV95222.1"/>
    </source>
</evidence>
<comment type="function">
    <text evidence="9">Involved in the efflux of sugars. The physiological role may be the reduction of the intracellular concentration of toxic sugars or sugar metabolites.</text>
</comment>
<dbReference type="GO" id="GO:0005886">
    <property type="term" value="C:plasma membrane"/>
    <property type="evidence" value="ECO:0007669"/>
    <property type="project" value="UniProtKB-SubCell"/>
</dbReference>
<feature type="transmembrane region" description="Helical" evidence="9">
    <location>
        <begin position="109"/>
        <end position="127"/>
    </location>
</feature>
<feature type="transmembrane region" description="Helical" evidence="9">
    <location>
        <begin position="50"/>
        <end position="68"/>
    </location>
</feature>
<dbReference type="OrthoDB" id="9788453at2"/>
<dbReference type="InterPro" id="IPR050189">
    <property type="entry name" value="MFS_Efflux_Transporters"/>
</dbReference>
<feature type="transmembrane region" description="Helical" evidence="9">
    <location>
        <begin position="209"/>
        <end position="226"/>
    </location>
</feature>
<dbReference type="GO" id="GO:0015144">
    <property type="term" value="F:carbohydrate transmembrane transporter activity"/>
    <property type="evidence" value="ECO:0007669"/>
    <property type="project" value="UniProtKB-UniRule"/>
</dbReference>
<evidence type="ECO:0000313" key="12">
    <source>
        <dbReference type="Proteomes" id="UP000295719"/>
    </source>
</evidence>
<comment type="subcellular location">
    <subcellularLocation>
        <location evidence="1 9">Cell membrane</location>
        <topology evidence="1 9">Multi-pass membrane protein</topology>
    </subcellularLocation>
</comment>
<evidence type="ECO:0000256" key="8">
    <source>
        <dbReference type="ARBA" id="ARBA00023136"/>
    </source>
</evidence>
<evidence type="ECO:0000256" key="4">
    <source>
        <dbReference type="ARBA" id="ARBA00022519"/>
    </source>
</evidence>
<dbReference type="Gene3D" id="1.20.1250.20">
    <property type="entry name" value="MFS general substrate transporter like domains"/>
    <property type="match status" value="1"/>
</dbReference>
<dbReference type="HAMAP" id="MF_00517">
    <property type="entry name" value="MFS_SotB"/>
    <property type="match status" value="1"/>
</dbReference>
<organism evidence="11 12">
    <name type="scientific">Biostraticola tofi</name>
    <dbReference type="NCBI Taxonomy" id="466109"/>
    <lineage>
        <taxon>Bacteria</taxon>
        <taxon>Pseudomonadati</taxon>
        <taxon>Pseudomonadota</taxon>
        <taxon>Gammaproteobacteria</taxon>
        <taxon>Enterobacterales</taxon>
        <taxon>Bruguierivoracaceae</taxon>
        <taxon>Biostraticola</taxon>
    </lineage>
</organism>
<feature type="transmembrane region" description="Helical" evidence="9">
    <location>
        <begin position="80"/>
        <end position="103"/>
    </location>
</feature>
<feature type="transmembrane region" description="Helical" evidence="9">
    <location>
        <begin position="169"/>
        <end position="188"/>
    </location>
</feature>
<feature type="transmembrane region" description="Helical" evidence="9">
    <location>
        <begin position="333"/>
        <end position="353"/>
    </location>
</feature>
<dbReference type="CDD" id="cd17324">
    <property type="entry name" value="MFS_NepI_like"/>
    <property type="match status" value="1"/>
</dbReference>
<keyword evidence="5 9" id="KW-0762">Sugar transport</keyword>
<keyword evidence="4" id="KW-0997">Cell inner membrane</keyword>
<feature type="transmembrane region" description="Helical" evidence="9">
    <location>
        <begin position="246"/>
        <end position="265"/>
    </location>
</feature>
<evidence type="ECO:0000256" key="6">
    <source>
        <dbReference type="ARBA" id="ARBA00022692"/>
    </source>
</evidence>
<sequence>METTSVSRSTSWMRVVFLAFAAFIFNTTEFAPVGLLSDIAASFDMENAQVGLMITIYAWCVALASLPLMSLTTNVERRRLLMGIFALFIVFHFLSAVAWNFWILMVSRIGIALAHAIFWSITASIAIRLAPPGKKSQALSLLATGTALAMVLGLPLGRIVGQYMGWRTTFMGIGVLAIVIMFYLMKLLPRLPSEHSGSLRDVPKLMRRPTLVCLYLLTVAVVTAHFTAYSYIEPFVQGIAGFADEFTTLLLLLFGGAGILGSLLFSRYGNNYADRALVLAIGALVICLLLLLPAAASEGYLVWLSLFWGTAMMVIGLAMQAKVLTLAPDATDIAMALYSGIFNLGIGAGALLGNQVSIHGGMSNIGYAGAAMGTLALAWCVYSLRRYSQRLCDLPSHHQSPL</sequence>
<dbReference type="PROSITE" id="PS50850">
    <property type="entry name" value="MFS"/>
    <property type="match status" value="1"/>
</dbReference>